<name>A0A225WWH4_9STRA</name>
<accession>A0A225WWH4</accession>
<dbReference type="STRING" id="4795.A0A225WWH4"/>
<dbReference type="OrthoDB" id="122237at2759"/>
<evidence type="ECO:0000313" key="2">
    <source>
        <dbReference type="Proteomes" id="UP000198211"/>
    </source>
</evidence>
<dbReference type="Proteomes" id="UP000198211">
    <property type="component" value="Unassembled WGS sequence"/>
</dbReference>
<sequence>MSGEFLFSVRTNTVRQHNTEVAATNSACLPIPDHFSFYNQTYVCTHYGSPVTARAVAPGFINTSGELVVMHRKVCIPKQKITHNHAVGREVYQQYHEAGVVSDEEVLLHVHALYRAKANRNAYWSLLQKITVLPQNPSRFLASAL</sequence>
<gene>
    <name evidence="1" type="ORF">PHMEG_0004297</name>
</gene>
<proteinExistence type="predicted"/>
<comment type="caution">
    <text evidence="1">The sequence shown here is derived from an EMBL/GenBank/DDBJ whole genome shotgun (WGS) entry which is preliminary data.</text>
</comment>
<organism evidence="1 2">
    <name type="scientific">Phytophthora megakarya</name>
    <dbReference type="NCBI Taxonomy" id="4795"/>
    <lineage>
        <taxon>Eukaryota</taxon>
        <taxon>Sar</taxon>
        <taxon>Stramenopiles</taxon>
        <taxon>Oomycota</taxon>
        <taxon>Peronosporomycetes</taxon>
        <taxon>Peronosporales</taxon>
        <taxon>Peronosporaceae</taxon>
        <taxon>Phytophthora</taxon>
    </lineage>
</organism>
<reference evidence="2" key="1">
    <citation type="submission" date="2017-03" db="EMBL/GenBank/DDBJ databases">
        <title>Phytopthora megakarya and P. palmivora, two closely related causual agents of cacao black pod achieved similar genome size and gene model numbers by different mechanisms.</title>
        <authorList>
            <person name="Ali S."/>
            <person name="Shao J."/>
            <person name="Larry D.J."/>
            <person name="Kronmiller B."/>
            <person name="Shen D."/>
            <person name="Strem M.D."/>
            <person name="Melnick R.L."/>
            <person name="Guiltinan M.J."/>
            <person name="Tyler B.M."/>
            <person name="Meinhardt L.W."/>
            <person name="Bailey B.A."/>
        </authorList>
    </citation>
    <scope>NUCLEOTIDE SEQUENCE [LARGE SCALE GENOMIC DNA]</scope>
    <source>
        <strain evidence="2">zdho120</strain>
    </source>
</reference>
<keyword evidence="2" id="KW-1185">Reference proteome</keyword>
<evidence type="ECO:0000313" key="1">
    <source>
        <dbReference type="EMBL" id="OWZ21180.1"/>
    </source>
</evidence>
<dbReference type="EMBL" id="NBNE01000249">
    <property type="protein sequence ID" value="OWZ21180.1"/>
    <property type="molecule type" value="Genomic_DNA"/>
</dbReference>
<protein>
    <submittedName>
        <fullName evidence="1">Uncharacterized protein</fullName>
    </submittedName>
</protein>
<dbReference type="AlphaFoldDB" id="A0A225WWH4"/>